<dbReference type="SUPFAM" id="SSF69593">
    <property type="entry name" value="Glycerol-3-phosphate (1)-acyltransferase"/>
    <property type="match status" value="1"/>
</dbReference>
<evidence type="ECO:0000313" key="3">
    <source>
        <dbReference type="Proteomes" id="UP000324974"/>
    </source>
</evidence>
<dbReference type="PROSITE" id="PS50075">
    <property type="entry name" value="CARRIER"/>
    <property type="match status" value="1"/>
</dbReference>
<dbReference type="InterPro" id="IPR002123">
    <property type="entry name" value="Plipid/glycerol_acylTrfase"/>
</dbReference>
<dbReference type="AlphaFoldDB" id="A0A5C1AB27"/>
<keyword evidence="2" id="KW-0012">Acyltransferase</keyword>
<dbReference type="KEGG" id="lrs:PX52LOC_02141"/>
<dbReference type="InterPro" id="IPR009081">
    <property type="entry name" value="PP-bd_ACP"/>
</dbReference>
<dbReference type="CDD" id="cd07989">
    <property type="entry name" value="LPLAT_AGPAT-like"/>
    <property type="match status" value="1"/>
</dbReference>
<keyword evidence="3" id="KW-1185">Reference proteome</keyword>
<dbReference type="InterPro" id="IPR042099">
    <property type="entry name" value="ANL_N_sf"/>
</dbReference>
<dbReference type="Pfam" id="PF01553">
    <property type="entry name" value="Acyltransferase"/>
    <property type="match status" value="1"/>
</dbReference>
<dbReference type="SUPFAM" id="SSF56801">
    <property type="entry name" value="Acetyl-CoA synthetase-like"/>
    <property type="match status" value="1"/>
</dbReference>
<gene>
    <name evidence="2" type="ORF">PX52LOC_02141</name>
</gene>
<dbReference type="GO" id="GO:0016746">
    <property type="term" value="F:acyltransferase activity"/>
    <property type="evidence" value="ECO:0007669"/>
    <property type="project" value="UniProtKB-KW"/>
</dbReference>
<name>A0A5C1AB27_9BACT</name>
<evidence type="ECO:0000259" key="1">
    <source>
        <dbReference type="PROSITE" id="PS50075"/>
    </source>
</evidence>
<dbReference type="RefSeq" id="WP_149110055.1">
    <property type="nucleotide sequence ID" value="NZ_CP042425.1"/>
</dbReference>
<dbReference type="EMBL" id="CP042425">
    <property type="protein sequence ID" value="QEL15226.1"/>
    <property type="molecule type" value="Genomic_DNA"/>
</dbReference>
<dbReference type="Pfam" id="PF00550">
    <property type="entry name" value="PP-binding"/>
    <property type="match status" value="1"/>
</dbReference>
<reference evidence="3" key="1">
    <citation type="submission" date="2019-08" db="EMBL/GenBank/DDBJ databases">
        <title>Limnoglobus roseus gen. nov., sp. nov., a novel freshwater planctomycete with a giant genome from the family Gemmataceae.</title>
        <authorList>
            <person name="Kulichevskaya I.S."/>
            <person name="Naumoff D.G."/>
            <person name="Miroshnikov K."/>
            <person name="Ivanova A."/>
            <person name="Philippov D.A."/>
            <person name="Hakobyan A."/>
            <person name="Rijpstra I.C."/>
            <person name="Sinninghe Damste J.S."/>
            <person name="Liesack W."/>
            <person name="Dedysh S.N."/>
        </authorList>
    </citation>
    <scope>NUCLEOTIDE SEQUENCE [LARGE SCALE GENOMIC DNA]</scope>
    <source>
        <strain evidence="3">PX52</strain>
    </source>
</reference>
<dbReference type="Pfam" id="PF00501">
    <property type="entry name" value="AMP-binding"/>
    <property type="match status" value="1"/>
</dbReference>
<dbReference type="InterPro" id="IPR050237">
    <property type="entry name" value="ATP-dep_AMP-bd_enzyme"/>
</dbReference>
<dbReference type="Proteomes" id="UP000324974">
    <property type="component" value="Chromosome"/>
</dbReference>
<dbReference type="SMART" id="SM00563">
    <property type="entry name" value="PlsC"/>
    <property type="match status" value="1"/>
</dbReference>
<proteinExistence type="predicted"/>
<dbReference type="Gene3D" id="1.10.1200.10">
    <property type="entry name" value="ACP-like"/>
    <property type="match status" value="1"/>
</dbReference>
<dbReference type="OrthoDB" id="9757771at2"/>
<dbReference type="Gene3D" id="3.40.50.12780">
    <property type="entry name" value="N-terminal domain of ligase-like"/>
    <property type="match status" value="1"/>
</dbReference>
<evidence type="ECO:0000313" key="2">
    <source>
        <dbReference type="EMBL" id="QEL15226.1"/>
    </source>
</evidence>
<keyword evidence="2" id="KW-0808">Transferase</keyword>
<organism evidence="2 3">
    <name type="scientific">Limnoglobus roseus</name>
    <dbReference type="NCBI Taxonomy" id="2598579"/>
    <lineage>
        <taxon>Bacteria</taxon>
        <taxon>Pseudomonadati</taxon>
        <taxon>Planctomycetota</taxon>
        <taxon>Planctomycetia</taxon>
        <taxon>Gemmatales</taxon>
        <taxon>Gemmataceae</taxon>
        <taxon>Limnoglobus</taxon>
    </lineage>
</organism>
<dbReference type="InterPro" id="IPR036736">
    <property type="entry name" value="ACP-like_sf"/>
</dbReference>
<feature type="domain" description="Carrier" evidence="1">
    <location>
        <begin position="268"/>
        <end position="347"/>
    </location>
</feature>
<accession>A0A5C1AB27</accession>
<dbReference type="PANTHER" id="PTHR43767:SF10">
    <property type="entry name" value="SURFACTIN SYNTHASE SUBUNIT 1"/>
    <property type="match status" value="1"/>
</dbReference>
<dbReference type="SUPFAM" id="SSF47336">
    <property type="entry name" value="ACP-like"/>
    <property type="match status" value="1"/>
</dbReference>
<sequence>MNLVRILFSYLVQFVLGLRYRVRVGGTADAIKQPGPYLILPSHPAYMDPPNVIAHLWRTFRMRPMLLETNFESPILAPLAWLLRAIKVPETEKASAEARQRAAQSVQEVITALKAGDNVVLWPSGTLSRNGKDSLGAARTAADVLKAVPEATLVLVRTRGLWGSSFSWAYAKKPRLVPMLFRGIRQLFANLILFSPRRRVAMRLESFAAKDRPEPTREKLNPWLEAWYNADGGEQPTFVPYHFLFGPRTIEFPPPVQGADLDVSKVKPQTIEMVKEIVEQQLKRPLTPEENKAETTFAQLGLDSLEGMEIALQVEQRSGFSSDLVPTGLGQLWALADGLLDSGPPKPAPKEWFAPPSDTRPLEILGETVAEAFVNRVGANRREIAAADDLAGAVTYEKLFVGATAMAARFRDLPGDNVGLLLPASVAADLAFLGLHLANKLPVALNWTTGPANLEHAAKLMKLSRVVTSKKFIDRTQIEVPGTQFVFLEDVRATMGKFELLRRLLGLRFLSGFAKRKALGGVNTDPQRPAVVLFTSGSEKAPKAVPLTHANIIADMRGATPPQELTRADSVLGFLPMFHSFGLTIAGLFPLLAGAKVVHHPDPTDASSLARKAAAYKPTIIISTPTFVGFILNRCKPGDLDSLRLIVVGAEKCPDDIFRRVKELAPHASVLEGYGVTECAPCVAVNPVSKVKHGTIGKPLPNVTVCVVDLESGEKLPPNKMGLLLVSGPTVFPGYIGYEGESPFRDLDGVRWYVTGDLAALDDDGYIVFHGRLKRFLKAGGEMISLPALEEPLARMFPATDDGPRVAVEGIERDGGRLIVLFTTEEIALRDANAALQKEGFRGVMRLDEVRKVDAIPVLGTGKTDYKVLRAKLTEAKP</sequence>
<protein>
    <submittedName>
        <fullName evidence="2">Acylglycerophosphoethanolamine acyltransferase</fullName>
    </submittedName>
</protein>
<dbReference type="InterPro" id="IPR000873">
    <property type="entry name" value="AMP-dep_synth/lig_dom"/>
</dbReference>
<dbReference type="PANTHER" id="PTHR43767">
    <property type="entry name" value="LONG-CHAIN-FATTY-ACID--COA LIGASE"/>
    <property type="match status" value="1"/>
</dbReference>